<proteinExistence type="predicted"/>
<dbReference type="Gene3D" id="3.90.1340.10">
    <property type="entry name" value="Phage tail collar domain"/>
    <property type="match status" value="1"/>
</dbReference>
<dbReference type="eggNOG" id="COG4675">
    <property type="taxonomic scope" value="Bacteria"/>
</dbReference>
<dbReference type="SUPFAM" id="SSF88874">
    <property type="entry name" value="Receptor-binding domain of short tail fibre protein gp12"/>
    <property type="match status" value="1"/>
</dbReference>
<protein>
    <recommendedName>
        <fullName evidence="2">Phage tail collar domain-containing protein</fullName>
    </recommendedName>
</protein>
<evidence type="ECO:0000259" key="2">
    <source>
        <dbReference type="Pfam" id="PF07484"/>
    </source>
</evidence>
<dbReference type="STRING" id="1280947.HY30_05250"/>
<dbReference type="AlphaFoldDB" id="A0A062UIP0"/>
<dbReference type="RefSeq" id="WP_034740240.1">
    <property type="nucleotide sequence ID" value="NZ_AWFG01000030.1"/>
</dbReference>
<dbReference type="EMBL" id="AWFG01000030">
    <property type="protein sequence ID" value="KCZ57583.1"/>
    <property type="molecule type" value="Genomic_DNA"/>
</dbReference>
<accession>A0A062UIP0</accession>
<keyword evidence="1" id="KW-0732">Signal</keyword>
<gene>
    <name evidence="3" type="ORF">HY30_05250</name>
</gene>
<reference evidence="3 4" key="1">
    <citation type="journal article" date="2014" name="Antonie Van Leeuwenhoek">
        <title>Hyphomonas beringensis sp. nov. and Hyphomonas chukchiensis sp. nov., isolated from surface seawater of the Bering Sea and Chukchi Sea.</title>
        <authorList>
            <person name="Li C."/>
            <person name="Lai Q."/>
            <person name="Li G."/>
            <person name="Dong C."/>
            <person name="Wang J."/>
            <person name="Liao Y."/>
            <person name="Shao Z."/>
        </authorList>
    </citation>
    <scope>NUCLEOTIDE SEQUENCE [LARGE SCALE GENOMIC DNA]</scope>
    <source>
        <strain evidence="3 4">BH-BN04-4</strain>
    </source>
</reference>
<name>A0A062UIP0_9PROT</name>
<feature type="domain" description="Phage tail collar" evidence="2">
    <location>
        <begin position="32"/>
        <end position="88"/>
    </location>
</feature>
<dbReference type="InterPro" id="IPR037053">
    <property type="entry name" value="Phage_tail_collar_dom_sf"/>
</dbReference>
<dbReference type="Pfam" id="PF07484">
    <property type="entry name" value="Collar"/>
    <property type="match status" value="1"/>
</dbReference>
<organism evidence="3 4">
    <name type="scientific">Hyphomonas chukchiensis</name>
    <dbReference type="NCBI Taxonomy" id="1280947"/>
    <lineage>
        <taxon>Bacteria</taxon>
        <taxon>Pseudomonadati</taxon>
        <taxon>Pseudomonadota</taxon>
        <taxon>Alphaproteobacteria</taxon>
        <taxon>Hyphomonadales</taxon>
        <taxon>Hyphomonadaceae</taxon>
        <taxon>Hyphomonas</taxon>
    </lineage>
</organism>
<feature type="chain" id="PRO_5001619343" description="Phage tail collar domain-containing protein" evidence="1">
    <location>
        <begin position="23"/>
        <end position="144"/>
    </location>
</feature>
<dbReference type="OrthoDB" id="9810174at2"/>
<dbReference type="InterPro" id="IPR011083">
    <property type="entry name" value="Phage_tail_collar_dom"/>
</dbReference>
<comment type="caution">
    <text evidence="3">The sequence shown here is derived from an EMBL/GenBank/DDBJ whole genome shotgun (WGS) entry which is preliminary data.</text>
</comment>
<dbReference type="Proteomes" id="UP000027190">
    <property type="component" value="Unassembled WGS sequence"/>
</dbReference>
<sequence>MIRKLALTAALTGAVLAGSAPAASAGTDEYLGEIITVGFNFCPRGTLDADGRLLPINENTALFSLYGTQYGGDGRTTFALPDLQGRTIVSAGKGPGAADFAIGQKGAPGAGSASLHQQGNQGNAPAYLVLRQCVVTQGIYPSRN</sequence>
<evidence type="ECO:0000313" key="3">
    <source>
        <dbReference type="EMBL" id="KCZ57583.1"/>
    </source>
</evidence>
<evidence type="ECO:0000313" key="4">
    <source>
        <dbReference type="Proteomes" id="UP000027190"/>
    </source>
</evidence>
<dbReference type="PATRIC" id="fig|1280947.3.peg.2235"/>
<keyword evidence="4" id="KW-1185">Reference proteome</keyword>
<evidence type="ECO:0000256" key="1">
    <source>
        <dbReference type="SAM" id="SignalP"/>
    </source>
</evidence>
<feature type="signal peptide" evidence="1">
    <location>
        <begin position="1"/>
        <end position="22"/>
    </location>
</feature>